<dbReference type="OrthoDB" id="6681382at2"/>
<reference evidence="1 4" key="2">
    <citation type="submission" date="2017-03" db="EMBL/GenBank/DDBJ databases">
        <title>Rapid Whole Genome Sequencing of Comamonas kerstersii Causing Continuous ambulatory Peritoneal Dialysis-Associated Peritonitis.</title>
        <authorList>
            <person name="Zheng B."/>
        </authorList>
    </citation>
    <scope>NUCLEOTIDE SEQUENCE [LARGE SCALE GENOMIC DNA]</scope>
    <source>
        <strain evidence="1 4">8943</strain>
    </source>
</reference>
<dbReference type="GO" id="GO:0051213">
    <property type="term" value="F:dioxygenase activity"/>
    <property type="evidence" value="ECO:0007669"/>
    <property type="project" value="InterPro"/>
</dbReference>
<gene>
    <name evidence="2" type="ORF">AS359_01015</name>
    <name evidence="1" type="ORF">B5M06_09405</name>
</gene>
<dbReference type="InterPro" id="IPR018724">
    <property type="entry name" value="2OG-Fe_dioxygenase"/>
</dbReference>
<dbReference type="EMBL" id="LPXH01000037">
    <property type="protein sequence ID" value="KUF39159.1"/>
    <property type="molecule type" value="Genomic_DNA"/>
</dbReference>
<dbReference type="STRING" id="225992.B5M06_09405"/>
<dbReference type="Proteomes" id="UP000053300">
    <property type="component" value="Unassembled WGS sequence"/>
</dbReference>
<keyword evidence="3" id="KW-1185">Reference proteome</keyword>
<dbReference type="EMBL" id="CP020121">
    <property type="protein sequence ID" value="AQZ98432.1"/>
    <property type="molecule type" value="Genomic_DNA"/>
</dbReference>
<dbReference type="Proteomes" id="UP000242792">
    <property type="component" value="Chromosome"/>
</dbReference>
<proteinExistence type="predicted"/>
<dbReference type="KEGG" id="cke:B5M06_09405"/>
<evidence type="ECO:0008006" key="5">
    <source>
        <dbReference type="Google" id="ProtNLM"/>
    </source>
</evidence>
<evidence type="ECO:0000313" key="3">
    <source>
        <dbReference type="Proteomes" id="UP000053300"/>
    </source>
</evidence>
<accession>A0A0W7YVI8</accession>
<reference evidence="2 3" key="1">
    <citation type="submission" date="2015-12" db="EMBL/GenBank/DDBJ databases">
        <title>Complete genome sequence of a multi-drug resistant strain Acidovorax sp. 12322-1.</title>
        <authorList>
            <person name="Ming D."/>
            <person name="Wang M."/>
            <person name="Hu S."/>
            <person name="Zhou Y."/>
            <person name="Jiang T."/>
        </authorList>
    </citation>
    <scope>NUCLEOTIDE SEQUENCE [LARGE SCALE GENOMIC DNA]</scope>
    <source>
        <strain evidence="2 3">12322-1</strain>
    </source>
</reference>
<name>A0A0W7YVI8_9BURK</name>
<sequence>MSTVTFSPPFHSPNQVAEQLRGHGYAVLQPRDVATWLNCDLEALQALSVEWDDLRPDEYLKDGGSYRYRRHASFVVRGEQLELVEHRPHWQPLKYNALHGGMERWFAPVKAQVVQQAAWQQLIVRLAEVSSQLFAQAMTEPCFVEAHQFRIDTANGIGRPTPEGAHRDGVDLVAVFLVGRQGIKGGETRIFEASGPTGIRFTLTEPWTLMLLDDARMIHETTPIQPLDEHVSGTRDTLVVTCRQHCFQGDEVKDGGS</sequence>
<evidence type="ECO:0000313" key="4">
    <source>
        <dbReference type="Proteomes" id="UP000242792"/>
    </source>
</evidence>
<evidence type="ECO:0000313" key="1">
    <source>
        <dbReference type="EMBL" id="AQZ98432.1"/>
    </source>
</evidence>
<dbReference type="Pfam" id="PF10014">
    <property type="entry name" value="2OG-Fe_Oxy_2"/>
    <property type="match status" value="1"/>
</dbReference>
<protein>
    <recommendedName>
        <fullName evidence="5">2OG-Fe dioxygenase family protein</fullName>
    </recommendedName>
</protein>
<accession>A0A1V0BEZ2</accession>
<organism evidence="2 3">
    <name type="scientific">Comamonas kerstersii</name>
    <dbReference type="NCBI Taxonomy" id="225992"/>
    <lineage>
        <taxon>Bacteria</taxon>
        <taxon>Pseudomonadati</taxon>
        <taxon>Pseudomonadota</taxon>
        <taxon>Betaproteobacteria</taxon>
        <taxon>Burkholderiales</taxon>
        <taxon>Comamonadaceae</taxon>
        <taxon>Comamonas</taxon>
    </lineage>
</organism>
<dbReference type="Gene3D" id="2.60.120.620">
    <property type="entry name" value="q2cbj1_9rhob like domain"/>
    <property type="match status" value="1"/>
</dbReference>
<dbReference type="GeneID" id="83039538"/>
<dbReference type="RefSeq" id="WP_054065637.1">
    <property type="nucleotide sequence ID" value="NZ_CAUCIF010000018.1"/>
</dbReference>
<dbReference type="AlphaFoldDB" id="A0A0W7YVI8"/>
<evidence type="ECO:0000313" key="2">
    <source>
        <dbReference type="EMBL" id="KUF39159.1"/>
    </source>
</evidence>